<name>A0A0F9XCB0_TRIHA</name>
<organism evidence="3 4">
    <name type="scientific">Trichoderma harzianum</name>
    <name type="common">Hypocrea lixii</name>
    <dbReference type="NCBI Taxonomy" id="5544"/>
    <lineage>
        <taxon>Eukaryota</taxon>
        <taxon>Fungi</taxon>
        <taxon>Dikarya</taxon>
        <taxon>Ascomycota</taxon>
        <taxon>Pezizomycotina</taxon>
        <taxon>Sordariomycetes</taxon>
        <taxon>Hypocreomycetidae</taxon>
        <taxon>Hypocreales</taxon>
        <taxon>Hypocreaceae</taxon>
        <taxon>Trichoderma</taxon>
    </lineage>
</organism>
<proteinExistence type="predicted"/>
<protein>
    <submittedName>
        <fullName evidence="3">Uncharacterized protein</fullName>
    </submittedName>
</protein>
<keyword evidence="2" id="KW-0732">Signal</keyword>
<evidence type="ECO:0000313" key="4">
    <source>
        <dbReference type="Proteomes" id="UP000034112"/>
    </source>
</evidence>
<comment type="caution">
    <text evidence="3">The sequence shown here is derived from an EMBL/GenBank/DDBJ whole genome shotgun (WGS) entry which is preliminary data.</text>
</comment>
<dbReference type="AlphaFoldDB" id="A0A0F9XCB0"/>
<feature type="compositionally biased region" description="Polar residues" evidence="1">
    <location>
        <begin position="251"/>
        <end position="283"/>
    </location>
</feature>
<dbReference type="Proteomes" id="UP000034112">
    <property type="component" value="Unassembled WGS sequence"/>
</dbReference>
<feature type="compositionally biased region" description="Low complexity" evidence="1">
    <location>
        <begin position="157"/>
        <end position="171"/>
    </location>
</feature>
<dbReference type="EMBL" id="JOKZ01000138">
    <property type="protein sequence ID" value="KKP02721.1"/>
    <property type="molecule type" value="Genomic_DNA"/>
</dbReference>
<dbReference type="OMA" id="IDGCETT"/>
<evidence type="ECO:0000256" key="2">
    <source>
        <dbReference type="SAM" id="SignalP"/>
    </source>
</evidence>
<feature type="region of interest" description="Disordered" evidence="1">
    <location>
        <begin position="338"/>
        <end position="387"/>
    </location>
</feature>
<reference evidence="4" key="1">
    <citation type="journal article" date="2015" name="Genome Announc.">
        <title>Draft whole-genome sequence of the biocontrol agent Trichoderma harzianum T6776.</title>
        <authorList>
            <person name="Baroncelli R."/>
            <person name="Piaggeschi G."/>
            <person name="Fiorini L."/>
            <person name="Bertolini E."/>
            <person name="Zapparata A."/>
            <person name="Pe M.E."/>
            <person name="Sarrocco S."/>
            <person name="Vannacci G."/>
        </authorList>
    </citation>
    <scope>NUCLEOTIDE SEQUENCE [LARGE SCALE GENOMIC DNA]</scope>
    <source>
        <strain evidence="4">T6776</strain>
    </source>
</reference>
<feature type="compositionally biased region" description="Polar residues" evidence="1">
    <location>
        <begin position="198"/>
        <end position="229"/>
    </location>
</feature>
<feature type="signal peptide" evidence="2">
    <location>
        <begin position="1"/>
        <end position="20"/>
    </location>
</feature>
<feature type="region of interest" description="Disordered" evidence="1">
    <location>
        <begin position="108"/>
        <end position="283"/>
    </location>
</feature>
<feature type="compositionally biased region" description="Polar residues" evidence="1">
    <location>
        <begin position="128"/>
        <end position="147"/>
    </location>
</feature>
<evidence type="ECO:0000313" key="3">
    <source>
        <dbReference type="EMBL" id="KKP02721.1"/>
    </source>
</evidence>
<feature type="chain" id="PRO_5002530100" evidence="2">
    <location>
        <begin position="21"/>
        <end position="763"/>
    </location>
</feature>
<sequence length="763" mass="83010">MIVLSLIFTLPFTLLLPSEAQRIPKGSLEKQSEGDQVQALRTHANDLSVPFQYITPSKLHVIKDICFIPPATVFNRPYAHVNFEKVFQSNKGGWQQKSDGFFETRNQGFKITHPLTQSKIKTKPSPPTHTSIGATRSSGAETSRQPQSSKISKRPKTSTSSSRSSRSTYKVSTEKKNSISTLTEKTPSSRSTGTSTTQGHPKQTTSSISTKRETSSLSSKHQTSTATSRGSKKLSSTGSRVSSASTKHPKSMTTATQGQSASVPHPTTATSMKTSSHPIQTIITGSKGTVVTYEVTRDPKYTTNTRTTTSTNDHGDRVIIYPGGWRWRPIGLPHLKLPPFKLPPPPASNPDPESGDHDHDHDRDPEHDQDHDKSSKSTTKSAKCTTTRPPRCIKTVSFISTGTGYTSTILGTCSPVSGCVSGKQSTTTTTIATFVPSVWIDEPYKPEDPTPLEEMDAETIKYFNDLFKKEGISLEVGRQLVAHCGGNTPGIPLFCLNTFSTDFCRAVQADPSKKLAKTFAGLDATLGPIGPLNMIGEHHVAMQKRGPLVSRGLCSGWSYEFNWSGAHSKCGKSCLDYLSIIRTQCLQFKTNNEGSLDADCGTYSLAITSVLTTSTPSTTESPPEPTEIPKTPLELKPAVCADESNFPGHVDVHKSDLKRQTESFCETYFIDRNQKAIHMSSQNETVSATGGGLFGDALLHFSVSWIDGCETTVDSQEVMLPVADDFNLNCGDILFKTWRDCNNGGVGGYIDAGCLRYQFNPAK</sequence>
<feature type="compositionally biased region" description="Polar residues" evidence="1">
    <location>
        <begin position="108"/>
        <end position="119"/>
    </location>
</feature>
<feature type="compositionally biased region" description="Low complexity" evidence="1">
    <location>
        <begin position="186"/>
        <end position="197"/>
    </location>
</feature>
<dbReference type="OrthoDB" id="1896086at2759"/>
<accession>A0A0F9XCB0</accession>
<evidence type="ECO:0000256" key="1">
    <source>
        <dbReference type="SAM" id="MobiDB-lite"/>
    </source>
</evidence>
<gene>
    <name evidence="3" type="ORF">THAR02_05174</name>
</gene>
<feature type="compositionally biased region" description="Low complexity" evidence="1">
    <location>
        <begin position="376"/>
        <end position="387"/>
    </location>
</feature>
<feature type="compositionally biased region" description="Basic and acidic residues" evidence="1">
    <location>
        <begin position="354"/>
        <end position="375"/>
    </location>
</feature>
<feature type="compositionally biased region" description="Pro residues" evidence="1">
    <location>
        <begin position="340"/>
        <end position="349"/>
    </location>
</feature>
<feature type="compositionally biased region" description="Low complexity" evidence="1">
    <location>
        <begin position="235"/>
        <end position="245"/>
    </location>
</feature>